<dbReference type="PANTHER" id="PTHR43570:SF16">
    <property type="entry name" value="ALDEHYDE DEHYDROGENASE TYPE III, ISOFORM Q"/>
    <property type="match status" value="1"/>
</dbReference>
<dbReference type="GO" id="GO:0004029">
    <property type="term" value="F:aldehyde dehydrogenase (NAD+) activity"/>
    <property type="evidence" value="ECO:0007669"/>
    <property type="project" value="TreeGrafter"/>
</dbReference>
<dbReference type="FunFam" id="3.40.309.10:FF:000003">
    <property type="entry name" value="Aldehyde dehydrogenase"/>
    <property type="match status" value="1"/>
</dbReference>
<keyword evidence="3" id="KW-0520">NAD</keyword>
<dbReference type="PIRSF" id="PIRSF036492">
    <property type="entry name" value="ALDH"/>
    <property type="match status" value="1"/>
</dbReference>
<dbReference type="EMBL" id="DVNA01000048">
    <property type="protein sequence ID" value="HIU54594.1"/>
    <property type="molecule type" value="Genomic_DNA"/>
</dbReference>
<evidence type="ECO:0000256" key="4">
    <source>
        <dbReference type="PIRNR" id="PIRNR036492"/>
    </source>
</evidence>
<feature type="active site" evidence="5 6">
    <location>
        <position position="211"/>
    </location>
</feature>
<keyword evidence="2 4" id="KW-0560">Oxidoreductase</keyword>
<dbReference type="InterPro" id="IPR016161">
    <property type="entry name" value="Ald_DH/histidinol_DH"/>
</dbReference>
<gene>
    <name evidence="9" type="ORF">IAB03_02155</name>
</gene>
<dbReference type="InterPro" id="IPR029510">
    <property type="entry name" value="Ald_DH_CS_GLU"/>
</dbReference>
<dbReference type="PROSITE" id="PS00070">
    <property type="entry name" value="ALDEHYDE_DEHYDR_CYS"/>
    <property type="match status" value="1"/>
</dbReference>
<feature type="domain" description="Aldehyde dehydrogenase" evidence="8">
    <location>
        <begin position="15"/>
        <end position="429"/>
    </location>
</feature>
<dbReference type="Gene3D" id="3.40.309.10">
    <property type="entry name" value="Aldehyde Dehydrogenase, Chain A, domain 2"/>
    <property type="match status" value="1"/>
</dbReference>
<dbReference type="Proteomes" id="UP000824112">
    <property type="component" value="Unassembled WGS sequence"/>
</dbReference>
<protein>
    <recommendedName>
        <fullName evidence="4">Aldehyde dehydrogenase</fullName>
    </recommendedName>
</protein>
<dbReference type="CDD" id="cd07136">
    <property type="entry name" value="ALDH_YwdH-P39616"/>
    <property type="match status" value="1"/>
</dbReference>
<reference evidence="9" key="2">
    <citation type="journal article" date="2021" name="PeerJ">
        <title>Extensive microbial diversity within the chicken gut microbiome revealed by metagenomics and culture.</title>
        <authorList>
            <person name="Gilroy R."/>
            <person name="Ravi A."/>
            <person name="Getino M."/>
            <person name="Pursley I."/>
            <person name="Horton D.L."/>
            <person name="Alikhan N.F."/>
            <person name="Baker D."/>
            <person name="Gharbi K."/>
            <person name="Hall N."/>
            <person name="Watson M."/>
            <person name="Adriaenssens E.M."/>
            <person name="Foster-Nyarko E."/>
            <person name="Jarju S."/>
            <person name="Secka A."/>
            <person name="Antonio M."/>
            <person name="Oren A."/>
            <person name="Chaudhuri R.R."/>
            <person name="La Ragione R."/>
            <person name="Hildebrand F."/>
            <person name="Pallen M.J."/>
        </authorList>
    </citation>
    <scope>NUCLEOTIDE SEQUENCE</scope>
    <source>
        <strain evidence="9">CHK158-818</strain>
    </source>
</reference>
<dbReference type="FunFam" id="3.40.605.10:FF:000004">
    <property type="entry name" value="Aldehyde dehydrogenase"/>
    <property type="match status" value="1"/>
</dbReference>
<evidence type="ECO:0000256" key="2">
    <source>
        <dbReference type="ARBA" id="ARBA00023002"/>
    </source>
</evidence>
<dbReference type="GO" id="GO:0006081">
    <property type="term" value="P:aldehyde metabolic process"/>
    <property type="evidence" value="ECO:0007669"/>
    <property type="project" value="InterPro"/>
</dbReference>
<reference evidence="9" key="1">
    <citation type="submission" date="2020-10" db="EMBL/GenBank/DDBJ databases">
        <authorList>
            <person name="Gilroy R."/>
        </authorList>
    </citation>
    <scope>NUCLEOTIDE SEQUENCE</scope>
    <source>
        <strain evidence="9">CHK158-818</strain>
    </source>
</reference>
<evidence type="ECO:0000256" key="6">
    <source>
        <dbReference type="PROSITE-ProRule" id="PRU10007"/>
    </source>
</evidence>
<dbReference type="PROSITE" id="PS00687">
    <property type="entry name" value="ALDEHYDE_DEHYDR_GLU"/>
    <property type="match status" value="1"/>
</dbReference>
<comment type="caution">
    <text evidence="9">The sequence shown here is derived from an EMBL/GenBank/DDBJ whole genome shotgun (WGS) entry which is preliminary data.</text>
</comment>
<dbReference type="InterPro" id="IPR012394">
    <property type="entry name" value="Aldehyde_DH_NAD(P)"/>
</dbReference>
<comment type="similarity">
    <text evidence="1 4 7">Belongs to the aldehyde dehydrogenase family.</text>
</comment>
<evidence type="ECO:0000256" key="3">
    <source>
        <dbReference type="ARBA" id="ARBA00023027"/>
    </source>
</evidence>
<name>A0A9D1M6M8_9BACT</name>
<organism evidence="9 10">
    <name type="scientific">Candidatus Gallibacteroides avistercoris</name>
    <dbReference type="NCBI Taxonomy" id="2840833"/>
    <lineage>
        <taxon>Bacteria</taxon>
        <taxon>Pseudomonadati</taxon>
        <taxon>Bacteroidota</taxon>
        <taxon>Bacteroidia</taxon>
        <taxon>Bacteroidales</taxon>
        <taxon>Bacteroidaceae</taxon>
        <taxon>Bacteroidaceae incertae sedis</taxon>
        <taxon>Candidatus Gallibacteroides</taxon>
    </lineage>
</organism>
<dbReference type="AlphaFoldDB" id="A0A9D1M6M8"/>
<dbReference type="Pfam" id="PF00171">
    <property type="entry name" value="Aldedh"/>
    <property type="match status" value="1"/>
</dbReference>
<evidence type="ECO:0000256" key="5">
    <source>
        <dbReference type="PIRSR" id="PIRSR036492-1"/>
    </source>
</evidence>
<dbReference type="InterPro" id="IPR016160">
    <property type="entry name" value="Ald_DH_CS_CYS"/>
</dbReference>
<evidence type="ECO:0000256" key="7">
    <source>
        <dbReference type="RuleBase" id="RU003345"/>
    </source>
</evidence>
<dbReference type="InterPro" id="IPR015590">
    <property type="entry name" value="Aldehyde_DH_dom"/>
</dbReference>
<evidence type="ECO:0000313" key="9">
    <source>
        <dbReference type="EMBL" id="HIU54594.1"/>
    </source>
</evidence>
<dbReference type="InterPro" id="IPR016162">
    <property type="entry name" value="Ald_DH_N"/>
</dbReference>
<proteinExistence type="inferred from homology"/>
<dbReference type="GO" id="GO:0005737">
    <property type="term" value="C:cytoplasm"/>
    <property type="evidence" value="ECO:0007669"/>
    <property type="project" value="TreeGrafter"/>
</dbReference>
<accession>A0A9D1M6M8</accession>
<feature type="active site" evidence="5">
    <location>
        <position position="245"/>
    </location>
</feature>
<sequence>MIEYTEITNRQRQFFNTGQTLSSEFRISALKKLKNGILSYEEQIYEALFKDLHKSKTESFVTEVSIVLKEIDYAVKHLKKWMKPQCTRTPLFMFPSRSRIYRQPYGVTLVIAPWNYPFQLLFSPLVGAVAAGNCVVAKPSHKTANTLKVIEKIISEVFLPEYVCSVSAEREEEMVELLSQRFDYIFFTGGPHFGHRVMQSAARFLTPLTLELGGKSPCIVDSDAHIKVAARRIAWGKFLNCGQTCVAPDYLFVHRSVKEPLLYELKTVITDFFGEDPLQSPDYGRIVSDAHFNRLFSLMQAGHIVFGGATEAASRYIAPTLIDNIRLDDAIMQEEIFGPLLPILEFSDTEQIRNYLLTQEKPLALYYFTSDSEKARQMLTYTTSGGACINDVVMHVANPYIPFGGVGNSGMGNYHGKYSFYTFSHTRSVVKSSPFIDIRLKYPPYKKKLNWMKRLIK</sequence>
<dbReference type="SUPFAM" id="SSF53720">
    <property type="entry name" value="ALDH-like"/>
    <property type="match status" value="1"/>
</dbReference>
<evidence type="ECO:0000259" key="8">
    <source>
        <dbReference type="Pfam" id="PF00171"/>
    </source>
</evidence>
<evidence type="ECO:0000313" key="10">
    <source>
        <dbReference type="Proteomes" id="UP000824112"/>
    </source>
</evidence>
<dbReference type="PANTHER" id="PTHR43570">
    <property type="entry name" value="ALDEHYDE DEHYDROGENASE"/>
    <property type="match status" value="1"/>
</dbReference>
<evidence type="ECO:0000256" key="1">
    <source>
        <dbReference type="ARBA" id="ARBA00009986"/>
    </source>
</evidence>
<dbReference type="InterPro" id="IPR016163">
    <property type="entry name" value="Ald_DH_C"/>
</dbReference>
<dbReference type="Gene3D" id="3.40.605.10">
    <property type="entry name" value="Aldehyde Dehydrogenase, Chain A, domain 1"/>
    <property type="match status" value="1"/>
</dbReference>